<name>A0A4R5VPS8_9BACI</name>
<proteinExistence type="predicted"/>
<feature type="domain" description="DUF2249" evidence="1">
    <location>
        <begin position="10"/>
        <end position="76"/>
    </location>
</feature>
<evidence type="ECO:0000313" key="5">
    <source>
        <dbReference type="Proteomes" id="UP001178888"/>
    </source>
</evidence>
<protein>
    <submittedName>
        <fullName evidence="3">DUF2249 domain-containing protein</fullName>
    </submittedName>
</protein>
<reference evidence="3 4" key="1">
    <citation type="submission" date="2019-03" db="EMBL/GenBank/DDBJ databases">
        <title>Bacillus niacini sp. nov. a Nicotinate-Metabolizing Mesophile Isolated from Soil.</title>
        <authorList>
            <person name="Zhang G."/>
        </authorList>
    </citation>
    <scope>NUCLEOTIDE SEQUENCE [LARGE SCALE GENOMIC DNA]</scope>
    <source>
        <strain evidence="3 4">WN066</strain>
    </source>
</reference>
<gene>
    <name evidence="3" type="ORF">E2K98_16560</name>
    <name evidence="2" type="ORF">RCG21_24230</name>
</gene>
<evidence type="ECO:0000313" key="3">
    <source>
        <dbReference type="EMBL" id="TDK60315.1"/>
    </source>
</evidence>
<dbReference type="Proteomes" id="UP000295132">
    <property type="component" value="Unassembled WGS sequence"/>
</dbReference>
<sequence>MQTFAKVIHVPDYSPREKHPTILNGFDELKSGEFMQIVNDHDPRPLQYQLMIERTDQFTWEYLEEGPDTWRVAIGKR</sequence>
<evidence type="ECO:0000259" key="1">
    <source>
        <dbReference type="Pfam" id="PF10006"/>
    </source>
</evidence>
<dbReference type="InterPro" id="IPR018720">
    <property type="entry name" value="DUF2249"/>
</dbReference>
<comment type="caution">
    <text evidence="3">The sequence shown here is derived from an EMBL/GenBank/DDBJ whole genome shotgun (WGS) entry which is preliminary data.</text>
</comment>
<organism evidence="3 4">
    <name type="scientific">Bacillus salipaludis</name>
    <dbReference type="NCBI Taxonomy" id="2547811"/>
    <lineage>
        <taxon>Bacteria</taxon>
        <taxon>Bacillati</taxon>
        <taxon>Bacillota</taxon>
        <taxon>Bacilli</taxon>
        <taxon>Bacillales</taxon>
        <taxon>Bacillaceae</taxon>
        <taxon>Bacillus</taxon>
    </lineage>
</organism>
<dbReference type="EMBL" id="JAVGVR010000001">
    <property type="protein sequence ID" value="MDQ6599407.1"/>
    <property type="molecule type" value="Genomic_DNA"/>
</dbReference>
<dbReference type="AlphaFoldDB" id="A0A4R5VPS8"/>
<reference evidence="2" key="2">
    <citation type="submission" date="2023-08" db="EMBL/GenBank/DDBJ databases">
        <title>Nitrogen cycling bacteria in agricultural field soils.</title>
        <authorList>
            <person name="Jang J."/>
        </authorList>
    </citation>
    <scope>NUCLEOTIDE SEQUENCE</scope>
    <source>
        <strain evidence="2">PS3-36</strain>
    </source>
</reference>
<evidence type="ECO:0000313" key="2">
    <source>
        <dbReference type="EMBL" id="MDQ6599407.1"/>
    </source>
</evidence>
<dbReference type="EMBL" id="SMYO01000007">
    <property type="protein sequence ID" value="TDK60315.1"/>
    <property type="molecule type" value="Genomic_DNA"/>
</dbReference>
<evidence type="ECO:0000313" key="4">
    <source>
        <dbReference type="Proteomes" id="UP000295132"/>
    </source>
</evidence>
<dbReference type="RefSeq" id="WP_133335993.1">
    <property type="nucleotide sequence ID" value="NZ_JAVGVR010000001.1"/>
</dbReference>
<dbReference type="Pfam" id="PF10006">
    <property type="entry name" value="DUF2249"/>
    <property type="match status" value="1"/>
</dbReference>
<dbReference type="Proteomes" id="UP001178888">
    <property type="component" value="Unassembled WGS sequence"/>
</dbReference>
<accession>A0A4R5VPS8</accession>
<keyword evidence="5" id="KW-1185">Reference proteome</keyword>